<evidence type="ECO:0000256" key="3">
    <source>
        <dbReference type="ARBA" id="ARBA00023295"/>
    </source>
</evidence>
<dbReference type="Proteomes" id="UP001430848">
    <property type="component" value="Unassembled WGS sequence"/>
</dbReference>
<dbReference type="SUPFAM" id="SSF75005">
    <property type="entry name" value="Arabinanase/levansucrase/invertase"/>
    <property type="match status" value="1"/>
</dbReference>
<accession>A0ABR1P7X8</accession>
<dbReference type="InterPro" id="IPR041542">
    <property type="entry name" value="GH43_C2"/>
</dbReference>
<dbReference type="SUPFAM" id="SSF49899">
    <property type="entry name" value="Concanavalin A-like lectins/glucanases"/>
    <property type="match status" value="1"/>
</dbReference>
<dbReference type="InterPro" id="IPR013320">
    <property type="entry name" value="ConA-like_dom_sf"/>
</dbReference>
<sequence length="475" mass="51403">MAALWQFMLAALGLTTLVHGQNFNNPVLWEDLADNEVIRVNDTYYFTASTMHYSPGAPILRSYDLVNWEYLSHAVPTLDWGTKYDLTGGQQAYVKGKAKIATCYYDAGLLIDDDDTMYVAYGNTEISVAQLSADGLSEARKQDVYSTPSSIGTLEGSRMYKRNGKYYIFVTKPATSQYVLQASSPWGPYTVKALVESVAAPVSGAGNPHQGSLVDTPDGKWYYMAFIDNYPGGRVPVLAPVTWGSDGFPAVTLSSGAWGKSYAYPATQRPVQSTLGTDTFSGTSLGPAWEWNHNPDTSKFTVSNGLTLSTATVTSDLYAARNTLTKRIHGPQGVGTVVIDFTSLGDGDRAGLSLLRQASAYIAVQRTGSSYAIVMYNGLSMTKSTWATSSTGSQAATTPITQLRVWLRATVDINPGSGKKGTFSYSLDGNTFVTFGSQLTLNSEWEFFMGYRYGIFNFATKALGGSVKVESFTSA</sequence>
<keyword evidence="5" id="KW-0732">Signal</keyword>
<evidence type="ECO:0000259" key="6">
    <source>
        <dbReference type="Pfam" id="PF17851"/>
    </source>
</evidence>
<dbReference type="EMBL" id="JAKNSF020000032">
    <property type="protein sequence ID" value="KAK7728713.1"/>
    <property type="molecule type" value="Genomic_DNA"/>
</dbReference>
<dbReference type="InterPro" id="IPR006710">
    <property type="entry name" value="Glyco_hydro_43"/>
</dbReference>
<comment type="similarity">
    <text evidence="1 4">Belongs to the glycosyl hydrolase 43 family.</text>
</comment>
<dbReference type="Gene3D" id="2.115.10.20">
    <property type="entry name" value="Glycosyl hydrolase domain, family 43"/>
    <property type="match status" value="2"/>
</dbReference>
<dbReference type="Pfam" id="PF17851">
    <property type="entry name" value="GH43_C2"/>
    <property type="match status" value="1"/>
</dbReference>
<dbReference type="InterPro" id="IPR023296">
    <property type="entry name" value="Glyco_hydro_beta-prop_sf"/>
</dbReference>
<feature type="chain" id="PRO_5045168108" description="Beta-xylosidase C-terminal Concanavalin A-like domain-containing protein" evidence="5">
    <location>
        <begin position="21"/>
        <end position="475"/>
    </location>
</feature>
<evidence type="ECO:0000256" key="1">
    <source>
        <dbReference type="ARBA" id="ARBA00009865"/>
    </source>
</evidence>
<dbReference type="Pfam" id="PF04616">
    <property type="entry name" value="Glyco_hydro_43"/>
    <property type="match status" value="2"/>
</dbReference>
<keyword evidence="8" id="KW-1185">Reference proteome</keyword>
<keyword evidence="3 4" id="KW-0326">Glycosidase</keyword>
<feature type="domain" description="Beta-xylosidase C-terminal Concanavalin A-like" evidence="6">
    <location>
        <begin position="278"/>
        <end position="472"/>
    </location>
</feature>
<organism evidence="7 8">
    <name type="scientific">Diaporthe eres</name>
    <name type="common">Phomopsis oblonga</name>
    <dbReference type="NCBI Taxonomy" id="83184"/>
    <lineage>
        <taxon>Eukaryota</taxon>
        <taxon>Fungi</taxon>
        <taxon>Dikarya</taxon>
        <taxon>Ascomycota</taxon>
        <taxon>Pezizomycotina</taxon>
        <taxon>Sordariomycetes</taxon>
        <taxon>Sordariomycetidae</taxon>
        <taxon>Diaporthales</taxon>
        <taxon>Diaporthaceae</taxon>
        <taxon>Diaporthe</taxon>
        <taxon>Diaporthe eres species complex</taxon>
    </lineage>
</organism>
<dbReference type="PANTHER" id="PTHR42812:SF15">
    <property type="entry name" value="HYDROLASE, PUTATIVE (AFU_ORTHOLOGUE AFUA_2G00930)-RELATED"/>
    <property type="match status" value="1"/>
</dbReference>
<gene>
    <name evidence="7" type="ORF">SLS63_006574</name>
</gene>
<evidence type="ECO:0000313" key="8">
    <source>
        <dbReference type="Proteomes" id="UP001430848"/>
    </source>
</evidence>
<comment type="caution">
    <text evidence="7">The sequence shown here is derived from an EMBL/GenBank/DDBJ whole genome shotgun (WGS) entry which is preliminary data.</text>
</comment>
<evidence type="ECO:0000313" key="7">
    <source>
        <dbReference type="EMBL" id="KAK7728713.1"/>
    </source>
</evidence>
<evidence type="ECO:0000256" key="4">
    <source>
        <dbReference type="RuleBase" id="RU361187"/>
    </source>
</evidence>
<name>A0ABR1P7X8_DIAER</name>
<dbReference type="PANTHER" id="PTHR42812">
    <property type="entry name" value="BETA-XYLOSIDASE"/>
    <property type="match status" value="1"/>
</dbReference>
<evidence type="ECO:0000256" key="5">
    <source>
        <dbReference type="SAM" id="SignalP"/>
    </source>
</evidence>
<protein>
    <recommendedName>
        <fullName evidence="6">Beta-xylosidase C-terminal Concanavalin A-like domain-containing protein</fullName>
    </recommendedName>
</protein>
<feature type="signal peptide" evidence="5">
    <location>
        <begin position="1"/>
        <end position="20"/>
    </location>
</feature>
<dbReference type="InterPro" id="IPR051795">
    <property type="entry name" value="Glycosyl_Hydrlase_43"/>
</dbReference>
<proteinExistence type="inferred from homology"/>
<dbReference type="Gene3D" id="2.60.120.200">
    <property type="match status" value="1"/>
</dbReference>
<dbReference type="CDD" id="cd09001">
    <property type="entry name" value="GH43_FsAxh1-like"/>
    <property type="match status" value="1"/>
</dbReference>
<keyword evidence="2 4" id="KW-0378">Hydrolase</keyword>
<reference evidence="7 8" key="1">
    <citation type="submission" date="2024-02" db="EMBL/GenBank/DDBJ databases">
        <title>De novo assembly and annotation of 12 fungi associated with fruit tree decline syndrome in Ontario, Canada.</title>
        <authorList>
            <person name="Sulman M."/>
            <person name="Ellouze W."/>
            <person name="Ilyukhin E."/>
        </authorList>
    </citation>
    <scope>NUCLEOTIDE SEQUENCE [LARGE SCALE GENOMIC DNA]</scope>
    <source>
        <strain evidence="7 8">M169</strain>
    </source>
</reference>
<evidence type="ECO:0000256" key="2">
    <source>
        <dbReference type="ARBA" id="ARBA00022801"/>
    </source>
</evidence>